<feature type="region of interest" description="Disordered" evidence="1">
    <location>
        <begin position="254"/>
        <end position="277"/>
    </location>
</feature>
<proteinExistence type="predicted"/>
<gene>
    <name evidence="2" type="ORF">Tci_004743</name>
</gene>
<accession>A0A6L2J9R9</accession>
<name>A0A6L2J9R9_TANCI</name>
<protein>
    <submittedName>
        <fullName evidence="2">Ribonuclease H-like domain-containing protein</fullName>
    </submittedName>
</protein>
<organism evidence="2">
    <name type="scientific">Tanacetum cinerariifolium</name>
    <name type="common">Dalmatian daisy</name>
    <name type="synonym">Chrysanthemum cinerariifolium</name>
    <dbReference type="NCBI Taxonomy" id="118510"/>
    <lineage>
        <taxon>Eukaryota</taxon>
        <taxon>Viridiplantae</taxon>
        <taxon>Streptophyta</taxon>
        <taxon>Embryophyta</taxon>
        <taxon>Tracheophyta</taxon>
        <taxon>Spermatophyta</taxon>
        <taxon>Magnoliopsida</taxon>
        <taxon>eudicotyledons</taxon>
        <taxon>Gunneridae</taxon>
        <taxon>Pentapetalae</taxon>
        <taxon>asterids</taxon>
        <taxon>campanulids</taxon>
        <taxon>Asterales</taxon>
        <taxon>Asteraceae</taxon>
        <taxon>Asteroideae</taxon>
        <taxon>Anthemideae</taxon>
        <taxon>Anthemidinae</taxon>
        <taxon>Tanacetum</taxon>
    </lineage>
</organism>
<comment type="caution">
    <text evidence="2">The sequence shown here is derived from an EMBL/GenBank/DDBJ whole genome shotgun (WGS) entry which is preliminary data.</text>
</comment>
<dbReference type="EMBL" id="BKCJ010000389">
    <property type="protein sequence ID" value="GEU32765.1"/>
    <property type="molecule type" value="Genomic_DNA"/>
</dbReference>
<evidence type="ECO:0000256" key="1">
    <source>
        <dbReference type="SAM" id="MobiDB-lite"/>
    </source>
</evidence>
<evidence type="ECO:0000313" key="2">
    <source>
        <dbReference type="EMBL" id="GEU32765.1"/>
    </source>
</evidence>
<feature type="compositionally biased region" description="Basic residues" evidence="1">
    <location>
        <begin position="255"/>
        <end position="268"/>
    </location>
</feature>
<sequence>MVSHDTQYCMENPEQAFVDYASSRTDEARGLVSEFMASQDARLSKFEADFKQHQSEMTNKINTVLKAITDRIAGTLPSDTVKNSKLGAIPVLSTGQEEKGNIGNINSNPRSQPNPLASIAMEQVRKLNLMLESLELVPQSSNMKFVCSKENDREVMFIEIIQYDDEPQNRSLNEGEEATIEGPTIKYLDTFPTRDEPTYHKYFSFGGHLEELHVTWAHLEKKRTRLRTYTNISQDYFLSSWSWRHNFYVTPSQHIPRRRHKNPGRRQRSQPSPLPRTISFTTASRLKCDAIASIFL</sequence>
<reference evidence="2" key="1">
    <citation type="journal article" date="2019" name="Sci. Rep.">
        <title>Draft genome of Tanacetum cinerariifolium, the natural source of mosquito coil.</title>
        <authorList>
            <person name="Yamashiro T."/>
            <person name="Shiraishi A."/>
            <person name="Satake H."/>
            <person name="Nakayama K."/>
        </authorList>
    </citation>
    <scope>NUCLEOTIDE SEQUENCE</scope>
</reference>
<dbReference type="AlphaFoldDB" id="A0A6L2J9R9"/>